<keyword evidence="5" id="KW-0677">Repeat</keyword>
<evidence type="ECO:0000259" key="13">
    <source>
        <dbReference type="PROSITE" id="PS50157"/>
    </source>
</evidence>
<evidence type="ECO:0000256" key="12">
    <source>
        <dbReference type="PROSITE-ProRule" id="PRU00042"/>
    </source>
</evidence>
<feature type="domain" description="C2H2-type" evidence="13">
    <location>
        <begin position="557"/>
        <end position="585"/>
    </location>
</feature>
<dbReference type="AlphaFoldDB" id="A0A5E4QXZ9"/>
<dbReference type="EMBL" id="FZQP02006111">
    <property type="protein sequence ID" value="VVD02526.1"/>
    <property type="molecule type" value="Genomic_DNA"/>
</dbReference>
<dbReference type="InterPro" id="IPR036236">
    <property type="entry name" value="Znf_C2H2_sf"/>
</dbReference>
<feature type="domain" description="C2H2-type" evidence="13">
    <location>
        <begin position="409"/>
        <end position="436"/>
    </location>
</feature>
<keyword evidence="11" id="KW-0539">Nucleus</keyword>
<feature type="domain" description="C2H2-type" evidence="13">
    <location>
        <begin position="437"/>
        <end position="465"/>
    </location>
</feature>
<evidence type="ECO:0000256" key="3">
    <source>
        <dbReference type="ARBA" id="ARBA00006991"/>
    </source>
</evidence>
<gene>
    <name evidence="14" type="ORF">LSINAPIS_LOCUS12724</name>
</gene>
<dbReference type="GO" id="GO:0000981">
    <property type="term" value="F:DNA-binding transcription factor activity, RNA polymerase II-specific"/>
    <property type="evidence" value="ECO:0007669"/>
    <property type="project" value="TreeGrafter"/>
</dbReference>
<evidence type="ECO:0000313" key="15">
    <source>
        <dbReference type="Proteomes" id="UP000324832"/>
    </source>
</evidence>
<dbReference type="FunFam" id="3.30.160.60:FF:000446">
    <property type="entry name" value="Zinc finger protein"/>
    <property type="match status" value="1"/>
</dbReference>
<evidence type="ECO:0000256" key="10">
    <source>
        <dbReference type="ARBA" id="ARBA00023163"/>
    </source>
</evidence>
<evidence type="ECO:0000313" key="14">
    <source>
        <dbReference type="EMBL" id="VVD02526.1"/>
    </source>
</evidence>
<dbReference type="FunFam" id="3.30.160.60:FF:001134">
    <property type="entry name" value="Zinc finger protein 70"/>
    <property type="match status" value="1"/>
</dbReference>
<evidence type="ECO:0000256" key="7">
    <source>
        <dbReference type="ARBA" id="ARBA00022833"/>
    </source>
</evidence>
<dbReference type="FunFam" id="3.30.160.60:FF:000072">
    <property type="entry name" value="zinc finger protein 143 isoform X1"/>
    <property type="match status" value="1"/>
</dbReference>
<comment type="subcellular location">
    <subcellularLocation>
        <location evidence="2">Nucleus</location>
    </subcellularLocation>
</comment>
<evidence type="ECO:0000256" key="11">
    <source>
        <dbReference type="ARBA" id="ARBA00023242"/>
    </source>
</evidence>
<dbReference type="FunFam" id="3.30.160.60:FF:000110">
    <property type="entry name" value="Zinc finger protein-like"/>
    <property type="match status" value="1"/>
</dbReference>
<dbReference type="FunFam" id="3.30.160.60:FF:000538">
    <property type="entry name" value="zinc finger protein 853"/>
    <property type="match status" value="1"/>
</dbReference>
<dbReference type="Proteomes" id="UP000324832">
    <property type="component" value="Unassembled WGS sequence"/>
</dbReference>
<organism evidence="14 15">
    <name type="scientific">Leptidea sinapis</name>
    <dbReference type="NCBI Taxonomy" id="189913"/>
    <lineage>
        <taxon>Eukaryota</taxon>
        <taxon>Metazoa</taxon>
        <taxon>Ecdysozoa</taxon>
        <taxon>Arthropoda</taxon>
        <taxon>Hexapoda</taxon>
        <taxon>Insecta</taxon>
        <taxon>Pterygota</taxon>
        <taxon>Neoptera</taxon>
        <taxon>Endopterygota</taxon>
        <taxon>Lepidoptera</taxon>
        <taxon>Glossata</taxon>
        <taxon>Ditrysia</taxon>
        <taxon>Papilionoidea</taxon>
        <taxon>Pieridae</taxon>
        <taxon>Dismorphiinae</taxon>
        <taxon>Leptidea</taxon>
    </lineage>
</organism>
<evidence type="ECO:0000256" key="5">
    <source>
        <dbReference type="ARBA" id="ARBA00022737"/>
    </source>
</evidence>
<keyword evidence="8" id="KW-0805">Transcription regulation</keyword>
<evidence type="ECO:0000256" key="9">
    <source>
        <dbReference type="ARBA" id="ARBA00023125"/>
    </source>
</evidence>
<evidence type="ECO:0000256" key="8">
    <source>
        <dbReference type="ARBA" id="ARBA00023015"/>
    </source>
</evidence>
<keyword evidence="9" id="KW-0238">DNA-binding</keyword>
<sequence length="650" mass="75324">MSDSLCWICLSKSDKMYCIDNYNMSLRGVYDFLTSSKKSDYYIYTCYICTSLLHKFNTLRKQAVHAQEVMEQYLHTKVVPDSLRGVFHNLSVHHAVDVNINSLQDEQIIKDELQEEMVDVKMEPQATSIVKVEYDQDESEQEVDIDTDINVNKATVTNQICPKRYSDPGYLKIHNRIHTAQNMLDSLCWICLNKSDKMYCIDNYNMSLRGAYDFLTSSKKSDNFIYTCYICTSLLHKFNTLRKQAVHAQEVMEQYLHTKVVPDSLCGAFHNLSVHHTVDVNINSLQDEQVIIDELQEVFVDVEKDAQELVATSQNGGIKLSAKEYVDGDQLNTNMTQTSDQTEEPPYTFVTTVVKVEYDEDESEHEVEKDTEINLIKGTVANQVTEQSEAEKQIKYSNQKKIYKNKKNYSCTICGKKFTDSTHLNTHIRTHTREKPFSCKVCGKCFYASGDMTKHTRRMHIRDKFYSCDVCEKSFNDCGNMRKHKRIHSKNKPFACKEVVHDEEYLVDQDYINKEINLNEETFAHQETEHSDSEKKILSADPSLNHKKILCKNKKAYSCTVCGKRFNDASYLKKHSVRVHTDDKPYSCRVCEKSFNDANYLKVHNRIHTGEKPYSCNVCGKSFCASSDMKKHIRRMHPGVIMNFLDKNKY</sequence>
<dbReference type="PANTHER" id="PTHR24394">
    <property type="entry name" value="ZINC FINGER PROTEIN"/>
    <property type="match status" value="1"/>
</dbReference>
<evidence type="ECO:0000256" key="1">
    <source>
        <dbReference type="ARBA" id="ARBA00003767"/>
    </source>
</evidence>
<feature type="domain" description="C2H2-type" evidence="13">
    <location>
        <begin position="586"/>
        <end position="613"/>
    </location>
</feature>
<feature type="domain" description="C2H2-type" evidence="13">
    <location>
        <begin position="466"/>
        <end position="493"/>
    </location>
</feature>
<keyword evidence="6 12" id="KW-0863">Zinc-finger</keyword>
<feature type="domain" description="C2H2-type" evidence="13">
    <location>
        <begin position="614"/>
        <end position="639"/>
    </location>
</feature>
<reference evidence="14 15" key="1">
    <citation type="submission" date="2017-07" db="EMBL/GenBank/DDBJ databases">
        <authorList>
            <person name="Talla V."/>
            <person name="Backstrom N."/>
        </authorList>
    </citation>
    <scope>NUCLEOTIDE SEQUENCE [LARGE SCALE GENOMIC DNA]</scope>
</reference>
<keyword evidence="10" id="KW-0804">Transcription</keyword>
<dbReference type="SUPFAM" id="SSF57667">
    <property type="entry name" value="beta-beta-alpha zinc fingers"/>
    <property type="match status" value="4"/>
</dbReference>
<dbReference type="Pfam" id="PF00096">
    <property type="entry name" value="zf-C2H2"/>
    <property type="match status" value="6"/>
</dbReference>
<dbReference type="InterPro" id="IPR013087">
    <property type="entry name" value="Znf_C2H2_type"/>
</dbReference>
<evidence type="ECO:0000256" key="2">
    <source>
        <dbReference type="ARBA" id="ARBA00004123"/>
    </source>
</evidence>
<keyword evidence="7" id="KW-0862">Zinc</keyword>
<name>A0A5E4QXZ9_9NEOP</name>
<dbReference type="PROSITE" id="PS50157">
    <property type="entry name" value="ZINC_FINGER_C2H2_2"/>
    <property type="match status" value="6"/>
</dbReference>
<keyword evidence="15" id="KW-1185">Reference proteome</keyword>
<dbReference type="GO" id="GO:0008270">
    <property type="term" value="F:zinc ion binding"/>
    <property type="evidence" value="ECO:0007669"/>
    <property type="project" value="UniProtKB-KW"/>
</dbReference>
<proteinExistence type="inferred from homology"/>
<dbReference type="GO" id="GO:0003677">
    <property type="term" value="F:DNA binding"/>
    <property type="evidence" value="ECO:0007669"/>
    <property type="project" value="UniProtKB-KW"/>
</dbReference>
<dbReference type="PANTHER" id="PTHR24394:SF48">
    <property type="entry name" value="ZINC FINGER PROTEIN 771"/>
    <property type="match status" value="1"/>
</dbReference>
<dbReference type="InterPro" id="IPR012934">
    <property type="entry name" value="Znf_AD"/>
</dbReference>
<dbReference type="SMART" id="SM00355">
    <property type="entry name" value="ZnF_C2H2"/>
    <property type="match status" value="7"/>
</dbReference>
<feature type="non-terminal residue" evidence="14">
    <location>
        <position position="650"/>
    </location>
</feature>
<dbReference type="Gene3D" id="3.30.160.60">
    <property type="entry name" value="Classic Zinc Finger"/>
    <property type="match status" value="6"/>
</dbReference>
<evidence type="ECO:0000256" key="4">
    <source>
        <dbReference type="ARBA" id="ARBA00022723"/>
    </source>
</evidence>
<keyword evidence="4" id="KW-0479">Metal-binding</keyword>
<dbReference type="GO" id="GO:0005634">
    <property type="term" value="C:nucleus"/>
    <property type="evidence" value="ECO:0007669"/>
    <property type="project" value="UniProtKB-SubCell"/>
</dbReference>
<evidence type="ECO:0000256" key="6">
    <source>
        <dbReference type="ARBA" id="ARBA00022771"/>
    </source>
</evidence>
<protein>
    <recommendedName>
        <fullName evidence="13">C2H2-type domain-containing protein</fullName>
    </recommendedName>
</protein>
<comment type="function">
    <text evidence="1">May be involved in transcriptional regulation.</text>
</comment>
<accession>A0A5E4QXZ9</accession>
<comment type="similarity">
    <text evidence="3">Belongs to the krueppel C2H2-type zinc-finger protein family.</text>
</comment>
<dbReference type="SMART" id="SM00868">
    <property type="entry name" value="zf-AD"/>
    <property type="match status" value="2"/>
</dbReference>
<dbReference type="PROSITE" id="PS00028">
    <property type="entry name" value="ZINC_FINGER_C2H2_1"/>
    <property type="match status" value="6"/>
</dbReference>